<evidence type="ECO:0000313" key="1">
    <source>
        <dbReference type="EMBL" id="MVQ32698.1"/>
    </source>
</evidence>
<reference evidence="1 2" key="1">
    <citation type="submission" date="2019-12" db="EMBL/GenBank/DDBJ databases">
        <authorList>
            <person name="Huq M.A."/>
        </authorList>
    </citation>
    <scope>NUCLEOTIDE SEQUENCE [LARGE SCALE GENOMIC DNA]</scope>
    <source>
        <strain evidence="1 2">MAH-25</strain>
    </source>
</reference>
<name>A0A6N8J0Y2_9BURK</name>
<dbReference type="Pfam" id="PF02643">
    <property type="entry name" value="DUF192"/>
    <property type="match status" value="1"/>
</dbReference>
<dbReference type="Gene3D" id="2.60.120.1140">
    <property type="entry name" value="Protein of unknown function DUF192"/>
    <property type="match status" value="1"/>
</dbReference>
<protein>
    <submittedName>
        <fullName evidence="1">DUF192 domain-containing protein</fullName>
    </submittedName>
</protein>
<dbReference type="PANTHER" id="PTHR37953:SF1">
    <property type="entry name" value="UPF0127 PROTEIN MJ1496"/>
    <property type="match status" value="1"/>
</dbReference>
<proteinExistence type="predicted"/>
<organism evidence="1 2">
    <name type="scientific">Ramlibacter pinisoli</name>
    <dbReference type="NCBI Taxonomy" id="2682844"/>
    <lineage>
        <taxon>Bacteria</taxon>
        <taxon>Pseudomonadati</taxon>
        <taxon>Pseudomonadota</taxon>
        <taxon>Betaproteobacteria</taxon>
        <taxon>Burkholderiales</taxon>
        <taxon>Comamonadaceae</taxon>
        <taxon>Ramlibacter</taxon>
    </lineage>
</organism>
<dbReference type="Proteomes" id="UP000469385">
    <property type="component" value="Unassembled WGS sequence"/>
</dbReference>
<dbReference type="InterPro" id="IPR003795">
    <property type="entry name" value="DUF192"/>
</dbReference>
<dbReference type="PANTHER" id="PTHR37953">
    <property type="entry name" value="UPF0127 PROTEIN MJ1496"/>
    <property type="match status" value="1"/>
</dbReference>
<accession>A0A6N8J0Y2</accession>
<comment type="caution">
    <text evidence="1">The sequence shown here is derived from an EMBL/GenBank/DDBJ whole genome shotgun (WGS) entry which is preliminary data.</text>
</comment>
<gene>
    <name evidence="1" type="ORF">GON04_24795</name>
</gene>
<keyword evidence="2" id="KW-1185">Reference proteome</keyword>
<evidence type="ECO:0000313" key="2">
    <source>
        <dbReference type="Proteomes" id="UP000469385"/>
    </source>
</evidence>
<dbReference type="InterPro" id="IPR038695">
    <property type="entry name" value="Saro_0823-like_sf"/>
</dbReference>
<dbReference type="AlphaFoldDB" id="A0A6N8J0Y2"/>
<dbReference type="EMBL" id="WSEL01000009">
    <property type="protein sequence ID" value="MVQ32698.1"/>
    <property type="molecule type" value="Genomic_DNA"/>
</dbReference>
<sequence length="156" mass="17424">MRRPLLGTCTSPGQDGRCFPHHRLTHRLHAAMNLVRMQLAAGDHAIDARVARTDEQRALGLMHRVELGPNEGMLFMCDEAAVQNFWMKDTPVALSIAFLEEDGTILHLDDLEPFSLESCSSEHAVRYILEVPHGWFAEHGIRKGDRITGPVFAVTA</sequence>